<dbReference type="PANTHER" id="PTHR43744:SF8">
    <property type="entry name" value="SN-GLYCEROL-3-PHOSPHATE TRANSPORT SYSTEM PERMEASE PROTEIN UGPE"/>
    <property type="match status" value="1"/>
</dbReference>
<evidence type="ECO:0000256" key="4">
    <source>
        <dbReference type="ARBA" id="ARBA00022692"/>
    </source>
</evidence>
<gene>
    <name evidence="9" type="ORF">ACFFH4_09160</name>
</gene>
<sequence>METKTNMKQAAAVNKVPKYSMKSRRVFKNIGLYLFMGMLAFIFLFPLVWMLVSSLKSDVQIFRDMKTVHVFIPPLYDSVSAYFANYTQALERVDLLKYTGNSLIYTMGIIAFGLIVNSMAGYALARMDFPFKNFWMAIIIATIIIPAESIFLPLYVLVHNFGWVNTYTGLIVPFIANAFMIFLFRQFFIGFPKELEEAARIDGCTPIGIFFRIIIPLSKPVFATVAIFTFVNHWNDFLWPLVVANDEKMRTIQIGLQYFFAQQPVQWGQVMAALTIATIPMLLIFGFLQRYYVEGLTHTGSKN</sequence>
<dbReference type="InterPro" id="IPR035906">
    <property type="entry name" value="MetI-like_sf"/>
</dbReference>
<evidence type="ECO:0000256" key="1">
    <source>
        <dbReference type="ARBA" id="ARBA00004651"/>
    </source>
</evidence>
<accession>A0ABV6NEQ9</accession>
<feature type="transmembrane region" description="Helical" evidence="7">
    <location>
        <begin position="103"/>
        <end position="125"/>
    </location>
</feature>
<protein>
    <submittedName>
        <fullName evidence="9">Carbohydrate ABC transporter permease</fullName>
    </submittedName>
</protein>
<dbReference type="SUPFAM" id="SSF161098">
    <property type="entry name" value="MetI-like"/>
    <property type="match status" value="1"/>
</dbReference>
<feature type="domain" description="ABC transmembrane type-1" evidence="8">
    <location>
        <begin position="99"/>
        <end position="288"/>
    </location>
</feature>
<evidence type="ECO:0000313" key="10">
    <source>
        <dbReference type="Proteomes" id="UP001589833"/>
    </source>
</evidence>
<dbReference type="EMBL" id="JBHLTR010000013">
    <property type="protein sequence ID" value="MFC0559213.1"/>
    <property type="molecule type" value="Genomic_DNA"/>
</dbReference>
<comment type="subcellular location">
    <subcellularLocation>
        <location evidence="1 7">Cell membrane</location>
        <topology evidence="1 7">Multi-pass membrane protein</topology>
    </subcellularLocation>
</comment>
<dbReference type="PANTHER" id="PTHR43744">
    <property type="entry name" value="ABC TRANSPORTER PERMEASE PROTEIN MG189-RELATED-RELATED"/>
    <property type="match status" value="1"/>
</dbReference>
<proteinExistence type="inferred from homology"/>
<evidence type="ECO:0000259" key="8">
    <source>
        <dbReference type="PROSITE" id="PS50928"/>
    </source>
</evidence>
<dbReference type="Proteomes" id="UP001589833">
    <property type="component" value="Unassembled WGS sequence"/>
</dbReference>
<evidence type="ECO:0000256" key="7">
    <source>
        <dbReference type="RuleBase" id="RU363032"/>
    </source>
</evidence>
<feature type="transmembrane region" description="Helical" evidence="7">
    <location>
        <begin position="209"/>
        <end position="231"/>
    </location>
</feature>
<feature type="transmembrane region" description="Helical" evidence="7">
    <location>
        <begin position="30"/>
        <end position="52"/>
    </location>
</feature>
<keyword evidence="2 7" id="KW-0813">Transport</keyword>
<reference evidence="9 10" key="1">
    <citation type="submission" date="2024-09" db="EMBL/GenBank/DDBJ databases">
        <authorList>
            <person name="Sun Q."/>
            <person name="Mori K."/>
        </authorList>
    </citation>
    <scope>NUCLEOTIDE SEQUENCE [LARGE SCALE GENOMIC DNA]</scope>
    <source>
        <strain evidence="9 10">NCAIM B.02301</strain>
    </source>
</reference>
<keyword evidence="3" id="KW-1003">Cell membrane</keyword>
<feature type="transmembrane region" description="Helical" evidence="7">
    <location>
        <begin position="267"/>
        <end position="288"/>
    </location>
</feature>
<evidence type="ECO:0000256" key="6">
    <source>
        <dbReference type="ARBA" id="ARBA00023136"/>
    </source>
</evidence>
<feature type="transmembrane region" description="Helical" evidence="7">
    <location>
        <begin position="170"/>
        <end position="188"/>
    </location>
</feature>
<evidence type="ECO:0000256" key="5">
    <source>
        <dbReference type="ARBA" id="ARBA00022989"/>
    </source>
</evidence>
<evidence type="ECO:0000313" key="9">
    <source>
        <dbReference type="EMBL" id="MFC0559213.1"/>
    </source>
</evidence>
<evidence type="ECO:0000256" key="3">
    <source>
        <dbReference type="ARBA" id="ARBA00022475"/>
    </source>
</evidence>
<keyword evidence="5 7" id="KW-1133">Transmembrane helix</keyword>
<name>A0ABV6NEQ9_9BACI</name>
<feature type="transmembrane region" description="Helical" evidence="7">
    <location>
        <begin position="134"/>
        <end position="158"/>
    </location>
</feature>
<dbReference type="CDD" id="cd06261">
    <property type="entry name" value="TM_PBP2"/>
    <property type="match status" value="1"/>
</dbReference>
<dbReference type="RefSeq" id="WP_273842081.1">
    <property type="nucleotide sequence ID" value="NZ_JAQQWT010000004.1"/>
</dbReference>
<keyword evidence="4 7" id="KW-0812">Transmembrane</keyword>
<dbReference type="Gene3D" id="1.10.3720.10">
    <property type="entry name" value="MetI-like"/>
    <property type="match status" value="1"/>
</dbReference>
<dbReference type="InterPro" id="IPR000515">
    <property type="entry name" value="MetI-like"/>
</dbReference>
<comment type="caution">
    <text evidence="9">The sequence shown here is derived from an EMBL/GenBank/DDBJ whole genome shotgun (WGS) entry which is preliminary data.</text>
</comment>
<dbReference type="PROSITE" id="PS50928">
    <property type="entry name" value="ABC_TM1"/>
    <property type="match status" value="1"/>
</dbReference>
<comment type="similarity">
    <text evidence="7">Belongs to the binding-protein-dependent transport system permease family.</text>
</comment>
<keyword evidence="6 7" id="KW-0472">Membrane</keyword>
<evidence type="ECO:0000256" key="2">
    <source>
        <dbReference type="ARBA" id="ARBA00022448"/>
    </source>
</evidence>
<keyword evidence="10" id="KW-1185">Reference proteome</keyword>
<dbReference type="Pfam" id="PF00528">
    <property type="entry name" value="BPD_transp_1"/>
    <property type="match status" value="1"/>
</dbReference>
<organism evidence="9 10">
    <name type="scientific">Halalkalibacter alkalisediminis</name>
    <dbReference type="NCBI Taxonomy" id="935616"/>
    <lineage>
        <taxon>Bacteria</taxon>
        <taxon>Bacillati</taxon>
        <taxon>Bacillota</taxon>
        <taxon>Bacilli</taxon>
        <taxon>Bacillales</taxon>
        <taxon>Bacillaceae</taxon>
        <taxon>Halalkalibacter</taxon>
    </lineage>
</organism>